<feature type="transmembrane region" description="Helical" evidence="12">
    <location>
        <begin position="84"/>
        <end position="105"/>
    </location>
</feature>
<evidence type="ECO:0000256" key="5">
    <source>
        <dbReference type="ARBA" id="ARBA00022692"/>
    </source>
</evidence>
<evidence type="ECO:0000313" key="15">
    <source>
        <dbReference type="Proteomes" id="UP000067625"/>
    </source>
</evidence>
<reference evidence="15" key="1">
    <citation type="submission" date="2015-08" db="EMBL/GenBank/DDBJ databases">
        <title>Genome sequencing project for genomic taxonomy and phylogenomics of Bacillus-like bacteria.</title>
        <authorList>
            <person name="Liu B."/>
            <person name="Wang J."/>
            <person name="Zhu Y."/>
            <person name="Liu G."/>
            <person name="Chen Q."/>
            <person name="Chen Z."/>
            <person name="Lan J."/>
            <person name="Che J."/>
            <person name="Ge C."/>
            <person name="Shi H."/>
            <person name="Pan Z."/>
            <person name="Liu X."/>
        </authorList>
    </citation>
    <scope>NUCLEOTIDE SEQUENCE [LARGE SCALE GENOMIC DNA]</scope>
    <source>
        <strain evidence="15">FJAT-4402</strain>
    </source>
</reference>
<evidence type="ECO:0000256" key="3">
    <source>
        <dbReference type="ARBA" id="ARBA00007931"/>
    </source>
</evidence>
<feature type="domain" description="Peptidase M50" evidence="13">
    <location>
        <begin position="33"/>
        <end position="107"/>
    </location>
</feature>
<keyword evidence="9 12" id="KW-1133">Transmembrane helix</keyword>
<gene>
    <name evidence="14" type="ORF">AM592_09710</name>
</gene>
<comment type="cofactor">
    <cofactor evidence="1">
        <name>Zn(2+)</name>
        <dbReference type="ChEBI" id="CHEBI:29105"/>
    </cofactor>
</comment>
<accession>A0A0M4FR39</accession>
<evidence type="ECO:0000256" key="11">
    <source>
        <dbReference type="ARBA" id="ARBA00023136"/>
    </source>
</evidence>
<organism evidence="14 15">
    <name type="scientific">Bacillus gobiensis</name>
    <dbReference type="NCBI Taxonomy" id="1441095"/>
    <lineage>
        <taxon>Bacteria</taxon>
        <taxon>Bacillati</taxon>
        <taxon>Bacillota</taxon>
        <taxon>Bacilli</taxon>
        <taxon>Bacillales</taxon>
        <taxon>Bacillaceae</taxon>
        <taxon>Bacillus</taxon>
    </lineage>
</organism>
<dbReference type="GO" id="GO:0046872">
    <property type="term" value="F:metal ion binding"/>
    <property type="evidence" value="ECO:0007669"/>
    <property type="project" value="UniProtKB-KW"/>
</dbReference>
<comment type="similarity">
    <text evidence="3">Belongs to the peptidase M50B family.</text>
</comment>
<evidence type="ECO:0000256" key="6">
    <source>
        <dbReference type="ARBA" id="ARBA00022723"/>
    </source>
</evidence>
<dbReference type="EMBL" id="CP012600">
    <property type="protein sequence ID" value="ALC81848.1"/>
    <property type="molecule type" value="Genomic_DNA"/>
</dbReference>
<evidence type="ECO:0000256" key="7">
    <source>
        <dbReference type="ARBA" id="ARBA00022801"/>
    </source>
</evidence>
<feature type="transmembrane region" description="Helical" evidence="12">
    <location>
        <begin position="125"/>
        <end position="146"/>
    </location>
</feature>
<dbReference type="Pfam" id="PF02163">
    <property type="entry name" value="Peptidase_M50"/>
    <property type="match status" value="2"/>
</dbReference>
<keyword evidence="6" id="KW-0479">Metal-binding</keyword>
<dbReference type="STRING" id="1441095.AM592_09710"/>
<keyword evidence="10" id="KW-0482">Metalloprotease</keyword>
<keyword evidence="11 12" id="KW-0472">Membrane</keyword>
<dbReference type="OrthoDB" id="166377at2"/>
<evidence type="ECO:0000259" key="13">
    <source>
        <dbReference type="Pfam" id="PF02163"/>
    </source>
</evidence>
<dbReference type="GO" id="GO:0008237">
    <property type="term" value="F:metallopeptidase activity"/>
    <property type="evidence" value="ECO:0007669"/>
    <property type="project" value="UniProtKB-KW"/>
</dbReference>
<name>A0A0M4FR39_9BACI</name>
<evidence type="ECO:0000256" key="2">
    <source>
        <dbReference type="ARBA" id="ARBA00004141"/>
    </source>
</evidence>
<proteinExistence type="inferred from homology"/>
<dbReference type="InterPro" id="IPR008915">
    <property type="entry name" value="Peptidase_M50"/>
</dbReference>
<keyword evidence="4" id="KW-0645">Protease</keyword>
<dbReference type="Proteomes" id="UP000067625">
    <property type="component" value="Chromosome"/>
</dbReference>
<comment type="subcellular location">
    <subcellularLocation>
        <location evidence="2">Membrane</location>
        <topology evidence="2">Multi-pass membrane protein</topology>
    </subcellularLocation>
</comment>
<feature type="domain" description="Peptidase M50" evidence="13">
    <location>
        <begin position="115"/>
        <end position="169"/>
    </location>
</feature>
<reference evidence="14 15" key="2">
    <citation type="journal article" date="2016" name="Int. J. Syst. Evol. Microbiol.">
        <title>Bacillus gobiensis sp. nov., isolated from a soil sample.</title>
        <authorList>
            <person name="Liu B."/>
            <person name="Liu G.H."/>
            <person name="Cetin S."/>
            <person name="Schumann P."/>
            <person name="Pan Z.Z."/>
            <person name="Chen Q.Q."/>
        </authorList>
    </citation>
    <scope>NUCLEOTIDE SEQUENCE [LARGE SCALE GENOMIC DNA]</scope>
    <source>
        <strain evidence="14 15">FJAT-4402</strain>
    </source>
</reference>
<dbReference type="RefSeq" id="WP_053603619.1">
    <property type="nucleotide sequence ID" value="NZ_CP012600.1"/>
</dbReference>
<evidence type="ECO:0000256" key="4">
    <source>
        <dbReference type="ARBA" id="ARBA00022670"/>
    </source>
</evidence>
<evidence type="ECO:0000256" key="1">
    <source>
        <dbReference type="ARBA" id="ARBA00001947"/>
    </source>
</evidence>
<evidence type="ECO:0000256" key="12">
    <source>
        <dbReference type="SAM" id="Phobius"/>
    </source>
</evidence>
<evidence type="ECO:0000256" key="10">
    <source>
        <dbReference type="ARBA" id="ARBA00023049"/>
    </source>
</evidence>
<evidence type="ECO:0000256" key="8">
    <source>
        <dbReference type="ARBA" id="ARBA00022833"/>
    </source>
</evidence>
<dbReference type="PATRIC" id="fig|1441095.3.peg.2136"/>
<sequence>MNKGAELLAKLHIHPCLWVVMGICLVTGYIQQFLCLFLIVFIHELGHSIAALFFSWRVKRILLLPFGGLLEAEEHGNRPLKEELVVIAAGPIQHVLLQLAAWLFFLMSGINQSQYDMFTFYNFSILLINLLPIWPLDGGKLAFILFSKYFPYQTAHRYSLLSSSLFCLLLLLWFAAVSPMQLSAWILLVFLTYSLYDEYRKRHFTHIRFLLERYYGKKRELGRLTPIKVSADDKILDVLSKFRRDCKHPIHIEKDGRTISELDENELLHAYFAEKRTNTSMEELMYLY</sequence>
<protein>
    <submittedName>
        <fullName evidence="14">Stage IV sporulation protein FB</fullName>
    </submittedName>
</protein>
<dbReference type="CDD" id="cd06161">
    <property type="entry name" value="S2P-M50_SpoIVFB"/>
    <property type="match status" value="1"/>
</dbReference>
<dbReference type="GO" id="GO:0006508">
    <property type="term" value="P:proteolysis"/>
    <property type="evidence" value="ECO:0007669"/>
    <property type="project" value="UniProtKB-KW"/>
</dbReference>
<keyword evidence="5 12" id="KW-0812">Transmembrane</keyword>
<keyword evidence="7" id="KW-0378">Hydrolase</keyword>
<keyword evidence="15" id="KW-1185">Reference proteome</keyword>
<keyword evidence="8" id="KW-0862">Zinc</keyword>
<dbReference type="PANTHER" id="PTHR39188">
    <property type="entry name" value="MEMBRANE-ASSOCIATED ZINC METALLOPROTEASE M50B"/>
    <property type="match status" value="1"/>
</dbReference>
<evidence type="ECO:0000313" key="14">
    <source>
        <dbReference type="EMBL" id="ALC81848.1"/>
    </source>
</evidence>
<evidence type="ECO:0000256" key="9">
    <source>
        <dbReference type="ARBA" id="ARBA00022989"/>
    </source>
</evidence>
<dbReference type="PANTHER" id="PTHR39188:SF3">
    <property type="entry name" value="STAGE IV SPORULATION PROTEIN FB"/>
    <property type="match status" value="1"/>
</dbReference>
<dbReference type="GO" id="GO:0016020">
    <property type="term" value="C:membrane"/>
    <property type="evidence" value="ECO:0007669"/>
    <property type="project" value="UniProtKB-SubCell"/>
</dbReference>
<dbReference type="AlphaFoldDB" id="A0A0M4FR39"/>